<evidence type="ECO:0000256" key="4">
    <source>
        <dbReference type="ARBA" id="ARBA00023159"/>
    </source>
</evidence>
<dbReference type="PANTHER" id="PTHR30346:SF0">
    <property type="entry name" value="HCA OPERON TRANSCRIPTIONAL ACTIVATOR HCAR"/>
    <property type="match status" value="1"/>
</dbReference>
<proteinExistence type="inferred from homology"/>
<dbReference type="Pfam" id="PF00126">
    <property type="entry name" value="HTH_1"/>
    <property type="match status" value="1"/>
</dbReference>
<dbReference type="InterPro" id="IPR036388">
    <property type="entry name" value="WH-like_DNA-bd_sf"/>
</dbReference>
<dbReference type="EMBL" id="JAERRJ010000006">
    <property type="protein sequence ID" value="MBL1075970.1"/>
    <property type="molecule type" value="Genomic_DNA"/>
</dbReference>
<evidence type="ECO:0000313" key="8">
    <source>
        <dbReference type="Proteomes" id="UP000602198"/>
    </source>
</evidence>
<dbReference type="Proteomes" id="UP000602198">
    <property type="component" value="Unassembled WGS sequence"/>
</dbReference>
<keyword evidence="3" id="KW-0238">DNA-binding</keyword>
<dbReference type="SUPFAM" id="SSF53850">
    <property type="entry name" value="Periplasmic binding protein-like II"/>
    <property type="match status" value="1"/>
</dbReference>
<name>A0ABS1M749_9NOCA</name>
<dbReference type="Gene3D" id="3.40.190.10">
    <property type="entry name" value="Periplasmic binding protein-like II"/>
    <property type="match status" value="2"/>
</dbReference>
<dbReference type="Pfam" id="PF03466">
    <property type="entry name" value="LysR_substrate"/>
    <property type="match status" value="1"/>
</dbReference>
<keyword evidence="5" id="KW-0804">Transcription</keyword>
<comment type="caution">
    <text evidence="7">The sequence shown here is derived from an EMBL/GenBank/DDBJ whole genome shotgun (WGS) entry which is preliminary data.</text>
</comment>
<evidence type="ECO:0000256" key="1">
    <source>
        <dbReference type="ARBA" id="ARBA00009437"/>
    </source>
</evidence>
<dbReference type="PROSITE" id="PS50931">
    <property type="entry name" value="HTH_LYSR"/>
    <property type="match status" value="1"/>
</dbReference>
<dbReference type="InterPro" id="IPR005119">
    <property type="entry name" value="LysR_subst-bd"/>
</dbReference>
<dbReference type="SUPFAM" id="SSF46785">
    <property type="entry name" value="Winged helix' DNA-binding domain"/>
    <property type="match status" value="1"/>
</dbReference>
<comment type="similarity">
    <text evidence="1">Belongs to the LysR transcriptional regulatory family.</text>
</comment>
<protein>
    <submittedName>
        <fullName evidence="7">LysR family transcriptional regulator</fullName>
    </submittedName>
</protein>
<keyword evidence="2" id="KW-0805">Transcription regulation</keyword>
<dbReference type="RefSeq" id="WP_201948562.1">
    <property type="nucleotide sequence ID" value="NZ_JAERRJ010000006.1"/>
</dbReference>
<dbReference type="PRINTS" id="PR00039">
    <property type="entry name" value="HTHLYSR"/>
</dbReference>
<evidence type="ECO:0000256" key="3">
    <source>
        <dbReference type="ARBA" id="ARBA00023125"/>
    </source>
</evidence>
<organism evidence="7 8">
    <name type="scientific">Nocardia acididurans</name>
    <dbReference type="NCBI Taxonomy" id="2802282"/>
    <lineage>
        <taxon>Bacteria</taxon>
        <taxon>Bacillati</taxon>
        <taxon>Actinomycetota</taxon>
        <taxon>Actinomycetes</taxon>
        <taxon>Mycobacteriales</taxon>
        <taxon>Nocardiaceae</taxon>
        <taxon>Nocardia</taxon>
    </lineage>
</organism>
<gene>
    <name evidence="7" type="ORF">JK358_16350</name>
</gene>
<evidence type="ECO:0000313" key="7">
    <source>
        <dbReference type="EMBL" id="MBL1075970.1"/>
    </source>
</evidence>
<evidence type="ECO:0000259" key="6">
    <source>
        <dbReference type="PROSITE" id="PS50931"/>
    </source>
</evidence>
<feature type="domain" description="HTH lysR-type" evidence="6">
    <location>
        <begin position="1"/>
        <end position="58"/>
    </location>
</feature>
<dbReference type="InterPro" id="IPR000847">
    <property type="entry name" value="LysR_HTH_N"/>
</dbReference>
<keyword evidence="8" id="KW-1185">Reference proteome</keyword>
<sequence>MERHEIEAFLTLAEELHFRRTSERLGLAQGRVSQTIRKLERRIGVPLFERSSRHVALTPTGRQLRDDLAPAYRAVQQAVARAVEVGKGFSGPVRVGFSSHWVLDLVLRAADRFHRIYPDCRVDTREVQLRDPHGPLRAGEIDLQVTEFPVAEPDLVAGPVLFTEPRALIVPTEHPLAQQDSVSVEDQAELPMVVATGAVPRYWLDHIYPRRTPAGRTISHVEGSGYWLEFLGLVATGRYATPASLRAGQYYARPGITYVPFRDAPPIEYGLIWRRGGDSPRVRAFAETLCELAGVAR</sequence>
<keyword evidence="4" id="KW-0010">Activator</keyword>
<evidence type="ECO:0000256" key="5">
    <source>
        <dbReference type="ARBA" id="ARBA00023163"/>
    </source>
</evidence>
<evidence type="ECO:0000256" key="2">
    <source>
        <dbReference type="ARBA" id="ARBA00023015"/>
    </source>
</evidence>
<reference evidence="7 8" key="1">
    <citation type="submission" date="2021-01" db="EMBL/GenBank/DDBJ databases">
        <title>WGS of actinomycetes isolated from Thailand.</title>
        <authorList>
            <person name="Thawai C."/>
        </authorList>
    </citation>
    <scope>NUCLEOTIDE SEQUENCE [LARGE SCALE GENOMIC DNA]</scope>
    <source>
        <strain evidence="7 8">LPG 2</strain>
    </source>
</reference>
<dbReference type="PANTHER" id="PTHR30346">
    <property type="entry name" value="TRANSCRIPTIONAL DUAL REGULATOR HCAR-RELATED"/>
    <property type="match status" value="1"/>
</dbReference>
<dbReference type="CDD" id="cd08414">
    <property type="entry name" value="PBP2_LTTR_aromatics_like"/>
    <property type="match status" value="1"/>
</dbReference>
<dbReference type="InterPro" id="IPR036390">
    <property type="entry name" value="WH_DNA-bd_sf"/>
</dbReference>
<dbReference type="Gene3D" id="1.10.10.10">
    <property type="entry name" value="Winged helix-like DNA-binding domain superfamily/Winged helix DNA-binding domain"/>
    <property type="match status" value="1"/>
</dbReference>
<accession>A0ABS1M749</accession>